<name>A0A3B0BFM5_9BACL</name>
<evidence type="ECO:0008006" key="5">
    <source>
        <dbReference type="Google" id="ProtNLM"/>
    </source>
</evidence>
<gene>
    <name evidence="3" type="ORF">D7M11_29340</name>
</gene>
<keyword evidence="2" id="KW-1133">Transmembrane helix</keyword>
<evidence type="ECO:0000256" key="2">
    <source>
        <dbReference type="SAM" id="Phobius"/>
    </source>
</evidence>
<protein>
    <recommendedName>
        <fullName evidence="5">DUF4367 domain-containing protein</fullName>
    </recommendedName>
</protein>
<dbReference type="AlphaFoldDB" id="A0A3B0BFM5"/>
<evidence type="ECO:0000256" key="1">
    <source>
        <dbReference type="SAM" id="MobiDB-lite"/>
    </source>
</evidence>
<dbReference type="RefSeq" id="WP_120750835.1">
    <property type="nucleotide sequence ID" value="NZ_RBAH01000029.1"/>
</dbReference>
<keyword evidence="4" id="KW-1185">Reference proteome</keyword>
<evidence type="ECO:0000313" key="4">
    <source>
        <dbReference type="Proteomes" id="UP000282311"/>
    </source>
</evidence>
<dbReference type="EMBL" id="RBAH01000029">
    <property type="protein sequence ID" value="RKN71201.1"/>
    <property type="molecule type" value="Genomic_DNA"/>
</dbReference>
<keyword evidence="2" id="KW-0472">Membrane</keyword>
<reference evidence="3 4" key="1">
    <citation type="journal article" date="2007" name="Int. J. Syst. Evol. Microbiol.">
        <title>Paenibacillus ginsengarvi sp. nov., isolated from soil from ginseng cultivation.</title>
        <authorList>
            <person name="Yoon M.H."/>
            <person name="Ten L.N."/>
            <person name="Im W.T."/>
        </authorList>
    </citation>
    <scope>NUCLEOTIDE SEQUENCE [LARGE SCALE GENOMIC DNA]</scope>
    <source>
        <strain evidence="3 4">KCTC 13059</strain>
    </source>
</reference>
<feature type="transmembrane region" description="Helical" evidence="2">
    <location>
        <begin position="64"/>
        <end position="85"/>
    </location>
</feature>
<feature type="region of interest" description="Disordered" evidence="1">
    <location>
        <begin position="115"/>
        <end position="138"/>
    </location>
</feature>
<sequence>MSDQNDLDKLGRLSNYLEADEPNDPFLKERLYNRIVRNMENGKLNDSKRTKDGKITMNKRKWRSGIAAGVVALGLIGGFSATTYAQEMFQTIFAQFHIGNMKITQYEGAVPVQQNEGAGTGVETSSSNAGNPVREASKPVTLSLQEARNALGLNFPAPGWLSGYEYVNTVIQGSSMAELQYRKGEQSLNMLVSKGGENGISTADEVKKQTIGGTTVFFANGIVIWEDRGFTVELYAQEDFDADTLGKIVSGMQTGDPVAPLTEEGKDKLKNLQQTQRAAPAPAE</sequence>
<keyword evidence="2" id="KW-0812">Transmembrane</keyword>
<dbReference type="OrthoDB" id="2571194at2"/>
<feature type="compositionally biased region" description="Polar residues" evidence="1">
    <location>
        <begin position="115"/>
        <end position="130"/>
    </location>
</feature>
<proteinExistence type="predicted"/>
<dbReference type="Proteomes" id="UP000282311">
    <property type="component" value="Unassembled WGS sequence"/>
</dbReference>
<accession>A0A3B0BFM5</accession>
<comment type="caution">
    <text evidence="3">The sequence shown here is derived from an EMBL/GenBank/DDBJ whole genome shotgun (WGS) entry which is preliminary data.</text>
</comment>
<evidence type="ECO:0000313" key="3">
    <source>
        <dbReference type="EMBL" id="RKN71201.1"/>
    </source>
</evidence>
<organism evidence="3 4">
    <name type="scientific">Paenibacillus ginsengarvi</name>
    <dbReference type="NCBI Taxonomy" id="400777"/>
    <lineage>
        <taxon>Bacteria</taxon>
        <taxon>Bacillati</taxon>
        <taxon>Bacillota</taxon>
        <taxon>Bacilli</taxon>
        <taxon>Bacillales</taxon>
        <taxon>Paenibacillaceae</taxon>
        <taxon>Paenibacillus</taxon>
    </lineage>
</organism>